<dbReference type="PANTHER" id="PTHR45648">
    <property type="entry name" value="GDSL LIPASE/ACYLHYDROLASE FAMILY PROTEIN (AFU_ORTHOLOGUE AFUA_4G14700)"/>
    <property type="match status" value="1"/>
</dbReference>
<evidence type="ECO:0000313" key="3">
    <source>
        <dbReference type="EMBL" id="OBT92004.1"/>
    </source>
</evidence>
<dbReference type="STRING" id="342668.A0A1B8G846"/>
<gene>
    <name evidence="3" type="ORF">VE01_09950</name>
</gene>
<dbReference type="InterPro" id="IPR051058">
    <property type="entry name" value="GDSL_Est/Lipase"/>
</dbReference>
<dbReference type="GeneID" id="28843336"/>
<dbReference type="CDD" id="cd01846">
    <property type="entry name" value="fatty_acyltransferase_like"/>
    <property type="match status" value="1"/>
</dbReference>
<evidence type="ECO:0000256" key="2">
    <source>
        <dbReference type="SAM" id="SignalP"/>
    </source>
</evidence>
<evidence type="ECO:0008006" key="5">
    <source>
        <dbReference type="Google" id="ProtNLM"/>
    </source>
</evidence>
<keyword evidence="1" id="KW-0378">Hydrolase</keyword>
<sequence>MQLLALLAAATGAAAVAMPNGGGVLGGVGNGHSKGWGLKKFKNLVAFGDSYTDESRLGYFQQHNGQGPPAGTLLPGSTSTPGGGITWPRWVSIYSGASLFNYAVSGAVCSNKMIYRYLDSISGPFPDVLGYEVPAYQADAAYINKKTRTNTLFTDRKADNTVYSMWIGTNDLGNDALITDSTLHGETISDYIDCIFEAFDGIYKTGARYFVLMNVAPLDLSPLYGLPSAGGLASSHYWPNKPANTTEQSGKMKEYSSTVNSVLEYRVPFEVKLANRYPGAHFAIFDTHRLITDIYNNPATYLNGTGTLHVNEPYQVCPPAGGNCVNSEESLDNFLWFDELHPSERTDQVIATHFLDVVKGTSKFATYW</sequence>
<protein>
    <recommendedName>
        <fullName evidence="5">SGNH hydrolase-type esterase domain-containing protein</fullName>
    </recommendedName>
</protein>
<dbReference type="AlphaFoldDB" id="A0A1B8G846"/>
<dbReference type="EMBL" id="KV460276">
    <property type="protein sequence ID" value="OBT92004.1"/>
    <property type="molecule type" value="Genomic_DNA"/>
</dbReference>
<dbReference type="InterPro" id="IPR036514">
    <property type="entry name" value="SGNH_hydro_sf"/>
</dbReference>
<reference evidence="4" key="2">
    <citation type="journal article" date="2018" name="Nat. Commun.">
        <title>Extreme sensitivity to ultraviolet light in the fungal pathogen causing white-nose syndrome of bats.</title>
        <authorList>
            <person name="Palmer J.M."/>
            <person name="Drees K.P."/>
            <person name="Foster J.T."/>
            <person name="Lindner D.L."/>
        </authorList>
    </citation>
    <scope>NUCLEOTIDE SEQUENCE [LARGE SCALE GENOMIC DNA]</scope>
    <source>
        <strain evidence="4">UAMH 10579</strain>
    </source>
</reference>
<feature type="signal peptide" evidence="2">
    <location>
        <begin position="1"/>
        <end position="15"/>
    </location>
</feature>
<evidence type="ECO:0000256" key="1">
    <source>
        <dbReference type="ARBA" id="ARBA00022801"/>
    </source>
</evidence>
<proteinExistence type="predicted"/>
<dbReference type="Gene3D" id="3.40.50.1110">
    <property type="entry name" value="SGNH hydrolase"/>
    <property type="match status" value="1"/>
</dbReference>
<keyword evidence="4" id="KW-1185">Reference proteome</keyword>
<dbReference type="InterPro" id="IPR001087">
    <property type="entry name" value="GDSL"/>
</dbReference>
<dbReference type="SUPFAM" id="SSF52266">
    <property type="entry name" value="SGNH hydrolase"/>
    <property type="match status" value="1"/>
</dbReference>
<dbReference type="OrthoDB" id="1600564at2759"/>
<feature type="chain" id="PRO_5013040209" description="SGNH hydrolase-type esterase domain-containing protein" evidence="2">
    <location>
        <begin position="16"/>
        <end position="368"/>
    </location>
</feature>
<reference evidence="3 4" key="1">
    <citation type="submission" date="2016-03" db="EMBL/GenBank/DDBJ databases">
        <title>Comparative genomics of Pseudogymnoascus destructans, the fungus causing white-nose syndrome of bats.</title>
        <authorList>
            <person name="Palmer J.M."/>
            <person name="Drees K.P."/>
            <person name="Foster J.T."/>
            <person name="Lindner D.L."/>
        </authorList>
    </citation>
    <scope>NUCLEOTIDE SEQUENCE [LARGE SCALE GENOMIC DNA]</scope>
    <source>
        <strain evidence="3 4">UAMH 10579</strain>
    </source>
</reference>
<dbReference type="PANTHER" id="PTHR45648:SF22">
    <property type="entry name" value="GDSL LIPASE_ACYLHYDROLASE FAMILY PROTEIN (AFU_ORTHOLOGUE AFUA_4G14700)"/>
    <property type="match status" value="1"/>
</dbReference>
<keyword evidence="2" id="KW-0732">Signal</keyword>
<dbReference type="GO" id="GO:0016788">
    <property type="term" value="F:hydrolase activity, acting on ester bonds"/>
    <property type="evidence" value="ECO:0007669"/>
    <property type="project" value="InterPro"/>
</dbReference>
<dbReference type="Proteomes" id="UP000091956">
    <property type="component" value="Unassembled WGS sequence"/>
</dbReference>
<dbReference type="Pfam" id="PF00657">
    <property type="entry name" value="Lipase_GDSL"/>
    <property type="match status" value="1"/>
</dbReference>
<accession>A0A1B8G846</accession>
<evidence type="ECO:0000313" key="4">
    <source>
        <dbReference type="Proteomes" id="UP000091956"/>
    </source>
</evidence>
<dbReference type="RefSeq" id="XP_018125737.1">
    <property type="nucleotide sequence ID" value="XM_018279357.2"/>
</dbReference>
<organism evidence="3 4">
    <name type="scientific">Pseudogymnoascus verrucosus</name>
    <dbReference type="NCBI Taxonomy" id="342668"/>
    <lineage>
        <taxon>Eukaryota</taxon>
        <taxon>Fungi</taxon>
        <taxon>Dikarya</taxon>
        <taxon>Ascomycota</taxon>
        <taxon>Pezizomycotina</taxon>
        <taxon>Leotiomycetes</taxon>
        <taxon>Thelebolales</taxon>
        <taxon>Thelebolaceae</taxon>
        <taxon>Pseudogymnoascus</taxon>
    </lineage>
</organism>
<name>A0A1B8G846_9PEZI</name>